<keyword evidence="3" id="KW-1185">Reference proteome</keyword>
<accession>A0ABS5VU47</accession>
<gene>
    <name evidence="2" type="ORF">KK060_16770</name>
</gene>
<sequence>MKTNFLILLAASLTASVTLFAQERKDKAAVTYEELYDEPYSVNKLFVAFQPLYGELFVANVNAGFGFEASYYHKDKADFRAHFRKTYSRQFFDLSRDLAMNNSSVDNRAEVFNYFEIGGTYHIKDFEESSKTKMFLYKKSYRGDRWASRVPLSAEVPCKVRKIYGARLGGILWDSSTDLNRAMEEQSVGYDKLKSGDASLPAQEFNKNGELKDVNVFTNISSKGLYIGGSLSWIKNVAVNFDKFEEGIDDLMFTTYFDILFSPSIHVDDVVYTPKDITGSPIITSTAIYSVDAIKTKSIGFRAGIEGKFNRTLSWSYGGEIGYRPGIEGRTFFALLKISFPVYGTNLDYKVESFGK</sequence>
<evidence type="ECO:0000256" key="1">
    <source>
        <dbReference type="SAM" id="SignalP"/>
    </source>
</evidence>
<organism evidence="2 3">
    <name type="scientific">Chryseosolibacter indicus</name>
    <dbReference type="NCBI Taxonomy" id="2782351"/>
    <lineage>
        <taxon>Bacteria</taxon>
        <taxon>Pseudomonadati</taxon>
        <taxon>Bacteroidota</taxon>
        <taxon>Cytophagia</taxon>
        <taxon>Cytophagales</taxon>
        <taxon>Chryseotaleaceae</taxon>
        <taxon>Chryseosolibacter</taxon>
    </lineage>
</organism>
<proteinExistence type="predicted"/>
<reference evidence="2 3" key="1">
    <citation type="submission" date="2021-05" db="EMBL/GenBank/DDBJ databases">
        <title>A Polyphasic approach of four new species of the genus Ohtaekwangia: Ohtaekwangia histidinii sp. nov., Ohtaekwangia cretensis sp. nov., Ohtaekwangia indiensis sp. nov., Ohtaekwangia reichenbachii sp. nov. from diverse environment.</title>
        <authorList>
            <person name="Octaviana S."/>
        </authorList>
    </citation>
    <scope>NUCLEOTIDE SEQUENCE [LARGE SCALE GENOMIC DNA]</scope>
    <source>
        <strain evidence="2 3">PWU20</strain>
    </source>
</reference>
<evidence type="ECO:0008006" key="4">
    <source>
        <dbReference type="Google" id="ProtNLM"/>
    </source>
</evidence>
<dbReference type="RefSeq" id="WP_254154908.1">
    <property type="nucleotide sequence ID" value="NZ_JAHESD010000043.1"/>
</dbReference>
<name>A0ABS5VU47_9BACT</name>
<comment type="caution">
    <text evidence="2">The sequence shown here is derived from an EMBL/GenBank/DDBJ whole genome shotgun (WGS) entry which is preliminary data.</text>
</comment>
<dbReference type="EMBL" id="JAHESD010000043">
    <property type="protein sequence ID" value="MBT1704949.1"/>
    <property type="molecule type" value="Genomic_DNA"/>
</dbReference>
<feature type="chain" id="PRO_5045128548" description="DUF4421 domain-containing protein" evidence="1">
    <location>
        <begin position="22"/>
        <end position="356"/>
    </location>
</feature>
<evidence type="ECO:0000313" key="2">
    <source>
        <dbReference type="EMBL" id="MBT1704949.1"/>
    </source>
</evidence>
<keyword evidence="1" id="KW-0732">Signal</keyword>
<feature type="signal peptide" evidence="1">
    <location>
        <begin position="1"/>
        <end position="21"/>
    </location>
</feature>
<protein>
    <recommendedName>
        <fullName evidence="4">DUF4421 domain-containing protein</fullName>
    </recommendedName>
</protein>
<evidence type="ECO:0000313" key="3">
    <source>
        <dbReference type="Proteomes" id="UP000772618"/>
    </source>
</evidence>
<dbReference type="Proteomes" id="UP000772618">
    <property type="component" value="Unassembled WGS sequence"/>
</dbReference>